<organism evidence="5 6">
    <name type="scientific">Rhizophlyctis rosea</name>
    <dbReference type="NCBI Taxonomy" id="64517"/>
    <lineage>
        <taxon>Eukaryota</taxon>
        <taxon>Fungi</taxon>
        <taxon>Fungi incertae sedis</taxon>
        <taxon>Chytridiomycota</taxon>
        <taxon>Chytridiomycota incertae sedis</taxon>
        <taxon>Chytridiomycetes</taxon>
        <taxon>Rhizophlyctidales</taxon>
        <taxon>Rhizophlyctidaceae</taxon>
        <taxon>Rhizophlyctis</taxon>
    </lineage>
</organism>
<name>A0AAD5X475_9FUNG</name>
<comment type="function">
    <text evidence="4">Esterase involved in the hydrolysis of xylan, a major structural heterogeneous polysaccharide found in plant biomass representing the second most abundant polysaccharide in the biosphere, after cellulose.</text>
</comment>
<feature type="chain" id="PRO_5041771805" description="Carboxylic ester hydrolase" evidence="4">
    <location>
        <begin position="18"/>
        <end position="308"/>
    </location>
</feature>
<evidence type="ECO:0000256" key="2">
    <source>
        <dbReference type="ARBA" id="ARBA00022729"/>
    </source>
</evidence>
<dbReference type="EMBL" id="JADGJD010000446">
    <property type="protein sequence ID" value="KAJ3051013.1"/>
    <property type="molecule type" value="Genomic_DNA"/>
</dbReference>
<dbReference type="PANTHER" id="PTHR43037">
    <property type="entry name" value="UNNAMED PRODUCT-RELATED"/>
    <property type="match status" value="1"/>
</dbReference>
<dbReference type="Gene3D" id="3.40.50.1820">
    <property type="entry name" value="alpha/beta hydrolase"/>
    <property type="match status" value="1"/>
</dbReference>
<evidence type="ECO:0000313" key="5">
    <source>
        <dbReference type="EMBL" id="KAJ3051013.1"/>
    </source>
</evidence>
<reference evidence="5" key="1">
    <citation type="submission" date="2020-05" db="EMBL/GenBank/DDBJ databases">
        <title>Phylogenomic resolution of chytrid fungi.</title>
        <authorList>
            <person name="Stajich J.E."/>
            <person name="Amses K."/>
            <person name="Simmons R."/>
            <person name="Seto K."/>
            <person name="Myers J."/>
            <person name="Bonds A."/>
            <person name="Quandt C.A."/>
            <person name="Barry K."/>
            <person name="Liu P."/>
            <person name="Grigoriev I."/>
            <person name="Longcore J.E."/>
            <person name="James T.Y."/>
        </authorList>
    </citation>
    <scope>NUCLEOTIDE SEQUENCE</scope>
    <source>
        <strain evidence="5">JEL0318</strain>
    </source>
</reference>
<dbReference type="GO" id="GO:0052689">
    <property type="term" value="F:carboxylic ester hydrolase activity"/>
    <property type="evidence" value="ECO:0007669"/>
    <property type="project" value="UniProtKB-KW"/>
</dbReference>
<evidence type="ECO:0000256" key="1">
    <source>
        <dbReference type="ARBA" id="ARBA00022487"/>
    </source>
</evidence>
<dbReference type="InterPro" id="IPR029058">
    <property type="entry name" value="AB_hydrolase_fold"/>
</dbReference>
<accession>A0AAD5X475</accession>
<dbReference type="InterPro" id="IPR010126">
    <property type="entry name" value="Esterase_phb"/>
</dbReference>
<evidence type="ECO:0000256" key="3">
    <source>
        <dbReference type="ARBA" id="ARBA00022801"/>
    </source>
</evidence>
<keyword evidence="4" id="KW-0964">Secreted</keyword>
<dbReference type="SUPFAM" id="SSF53474">
    <property type="entry name" value="alpha/beta-Hydrolases"/>
    <property type="match status" value="2"/>
</dbReference>
<dbReference type="Proteomes" id="UP001212841">
    <property type="component" value="Unassembled WGS sequence"/>
</dbReference>
<protein>
    <recommendedName>
        <fullName evidence="4">Carboxylic ester hydrolase</fullName>
        <ecNumber evidence="4">3.1.1.-</ecNumber>
    </recommendedName>
</protein>
<comment type="caution">
    <text evidence="5">The sequence shown here is derived from an EMBL/GenBank/DDBJ whole genome shotgun (WGS) entry which is preliminary data.</text>
</comment>
<dbReference type="GO" id="GO:0005576">
    <property type="term" value="C:extracellular region"/>
    <property type="evidence" value="ECO:0007669"/>
    <property type="project" value="UniProtKB-SubCell"/>
</dbReference>
<evidence type="ECO:0000256" key="4">
    <source>
        <dbReference type="RuleBase" id="RU367147"/>
    </source>
</evidence>
<keyword evidence="4" id="KW-0119">Carbohydrate metabolism</keyword>
<dbReference type="InterPro" id="IPR050955">
    <property type="entry name" value="Plant_Biomass_Hydrol_Est"/>
</dbReference>
<keyword evidence="6" id="KW-1185">Reference proteome</keyword>
<comment type="similarity">
    <text evidence="4">Belongs to the carbohydrate esterase 1 (CE1) family.</text>
</comment>
<keyword evidence="1 4" id="KW-0719">Serine esterase</keyword>
<dbReference type="Pfam" id="PF10503">
    <property type="entry name" value="Esterase_PHB"/>
    <property type="match status" value="1"/>
</dbReference>
<keyword evidence="3 4" id="KW-0378">Hydrolase</keyword>
<dbReference type="PANTHER" id="PTHR43037:SF5">
    <property type="entry name" value="FERULOYL ESTERASE"/>
    <property type="match status" value="1"/>
</dbReference>
<dbReference type="EC" id="3.1.1.-" evidence="4"/>
<sequence length="308" mass="33162">MILKALTVSVFLTAVNAASLVDVSNFGSNPTNLRMSIYVPDRPQPKAPIVLTLHGCQGNGPDFFRQSEWPSLADRYGFIVISPTVSSGRTWGPGGCWYTEYEDVLTHNGGSDSLGLVNMVNWAVANRGGDASRVYTMGWSSGGMETQVLLGAYPDVFKAGASFDGVPYGCMLNTASDPSQNTCATGQLIRTAQQWGDLARSGYPEYTGPRPKVQIWHGTNDQIVSYKNLGESVKQWTNIHGISATPVSTTTVAGWTRERYGNGEVEAWTEPGGGHVPPATGLLQYVVGFFGLDQSPPQPPLPVNVFRP</sequence>
<keyword evidence="4" id="KW-0624">Polysaccharide degradation</keyword>
<comment type="subcellular location">
    <subcellularLocation>
        <location evidence="4">Secreted</location>
    </subcellularLocation>
</comment>
<dbReference type="AlphaFoldDB" id="A0AAD5X475"/>
<evidence type="ECO:0000313" key="6">
    <source>
        <dbReference type="Proteomes" id="UP001212841"/>
    </source>
</evidence>
<dbReference type="GO" id="GO:0045493">
    <property type="term" value="P:xylan catabolic process"/>
    <property type="evidence" value="ECO:0007669"/>
    <property type="project" value="UniProtKB-UniRule"/>
</dbReference>
<keyword evidence="2 4" id="KW-0732">Signal</keyword>
<feature type="signal peptide" evidence="4">
    <location>
        <begin position="1"/>
        <end position="17"/>
    </location>
</feature>
<proteinExistence type="inferred from homology"/>
<dbReference type="NCBIfam" id="TIGR01840">
    <property type="entry name" value="esterase_phb"/>
    <property type="match status" value="1"/>
</dbReference>
<gene>
    <name evidence="5" type="ORF">HK097_008014</name>
</gene>